<dbReference type="EMBL" id="CP005961">
    <property type="protein sequence ID" value="AHZ73674.1"/>
    <property type="molecule type" value="Genomic_DNA"/>
</dbReference>
<dbReference type="KEGG" id="pman:OU5_P0422"/>
<dbReference type="HOGENOM" id="CLU_1642281_0_0_6"/>
<geneLocation type="plasmid" evidence="2"/>
<keyword evidence="1" id="KW-0614">Plasmid</keyword>
<accession>A0A024ELA9</accession>
<name>A0A024ELA9_9PSED</name>
<proteinExistence type="predicted"/>
<sequence>MDHRKKVMCIDAAIAVASYSSANHRLPIEIGIATGHNTLNIVIRRVPGQIELHEEHEEAVGLSSIEMDAVGLSAEKACDLINEFLVGGIVGCRDSREKEALECLFQLAKQEKEFQLHELGSFNIIAPACEDKSCVEMEARMLVFMAKQHRSRSQTCFVATA</sequence>
<dbReference type="AlphaFoldDB" id="A0A024ELA9"/>
<gene>
    <name evidence="1" type="ORF">OU5_P0422</name>
</gene>
<dbReference type="Proteomes" id="UP000026913">
    <property type="component" value="Plasmid unnamed"/>
</dbReference>
<protein>
    <submittedName>
        <fullName evidence="1">Uncharacterized protein</fullName>
    </submittedName>
</protein>
<evidence type="ECO:0000313" key="1">
    <source>
        <dbReference type="EMBL" id="AHZ73674.1"/>
    </source>
</evidence>
<evidence type="ECO:0000313" key="2">
    <source>
        <dbReference type="Proteomes" id="UP000026913"/>
    </source>
</evidence>
<organism evidence="1 2">
    <name type="scientific">Pseudomonas mandelii JR-1</name>
    <dbReference type="NCBI Taxonomy" id="1147786"/>
    <lineage>
        <taxon>Bacteria</taxon>
        <taxon>Pseudomonadati</taxon>
        <taxon>Pseudomonadota</taxon>
        <taxon>Gammaproteobacteria</taxon>
        <taxon>Pseudomonadales</taxon>
        <taxon>Pseudomonadaceae</taxon>
        <taxon>Pseudomonas</taxon>
    </lineage>
</organism>
<reference evidence="1 2" key="1">
    <citation type="journal article" date="2012" name="J. Bacteriol.">
        <title>Genome sequence of cold-adapted Pseudomonas mandelii strain JR-1.</title>
        <authorList>
            <person name="Jang S.H."/>
            <person name="Kim J."/>
            <person name="Kim J."/>
            <person name="Hong S."/>
            <person name="Lee C."/>
        </authorList>
    </citation>
    <scope>NUCLEOTIDE SEQUENCE [LARGE SCALE GENOMIC DNA]</scope>
    <source>
        <strain evidence="1 2">JR-1</strain>
        <plasmid evidence="2">Plasmid</plasmid>
    </source>
</reference>